<evidence type="ECO:0000256" key="1">
    <source>
        <dbReference type="SAM" id="Coils"/>
    </source>
</evidence>
<name>A0A9N9N3J4_9GLOM</name>
<evidence type="ECO:0000256" key="2">
    <source>
        <dbReference type="SAM" id="MobiDB-lite"/>
    </source>
</evidence>
<dbReference type="Proteomes" id="UP000789396">
    <property type="component" value="Unassembled WGS sequence"/>
</dbReference>
<keyword evidence="4" id="KW-1185">Reference proteome</keyword>
<keyword evidence="1" id="KW-0175">Coiled coil</keyword>
<feature type="compositionally biased region" description="Basic and acidic residues" evidence="2">
    <location>
        <begin position="243"/>
        <end position="262"/>
    </location>
</feature>
<dbReference type="EMBL" id="CAJVPZ010020154">
    <property type="protein sequence ID" value="CAG8698793.1"/>
    <property type="molecule type" value="Genomic_DNA"/>
</dbReference>
<sequence length="426" mass="49589">EEQRRTKWENLERERKAQELAKKQARIQAEIQTNQTRTQKVEKELDQLRAEIRQKDFSQQKTEDKLTKLIKYTQFKEERQNLLGLPLKPGSYLERKYPHPKDLFEHTDFQVCDESIEHDIGQAVWEKFFLQEKYKEISIVDVSLRDKLITKLEKNQLLYGEISTALAGSYCSIANPSPEEKETKPETPEQKEPVLDKETNPEISQPEPLSKVPESPEENQSFFNQENAESEEIPPQPEPLPKITEKPEKNRQENTKGEETKPKPPLSLELEYDRVIASIKAGTIRGEAINLPLRSTTERKITIRERDFYLCRVADCSFNTIPSTCFHGFPTHCPKKDCVFSQREIVQYPNYCSRHECSSFVCSELVLAYEDGLAKYCGKCLPSKVIEVKEPKEIKPEEENEEETKLKIIRPTPNYQKVKEILDAQE</sequence>
<evidence type="ECO:0000313" key="4">
    <source>
        <dbReference type="Proteomes" id="UP000789396"/>
    </source>
</evidence>
<feature type="non-terminal residue" evidence="3">
    <location>
        <position position="1"/>
    </location>
</feature>
<proteinExistence type="predicted"/>
<gene>
    <name evidence="3" type="ORF">RFULGI_LOCUS10320</name>
</gene>
<accession>A0A9N9N3J4</accession>
<organism evidence="3 4">
    <name type="scientific">Racocetra fulgida</name>
    <dbReference type="NCBI Taxonomy" id="60492"/>
    <lineage>
        <taxon>Eukaryota</taxon>
        <taxon>Fungi</taxon>
        <taxon>Fungi incertae sedis</taxon>
        <taxon>Mucoromycota</taxon>
        <taxon>Glomeromycotina</taxon>
        <taxon>Glomeromycetes</taxon>
        <taxon>Diversisporales</taxon>
        <taxon>Gigasporaceae</taxon>
        <taxon>Racocetra</taxon>
    </lineage>
</organism>
<feature type="compositionally biased region" description="Basic and acidic residues" evidence="2">
    <location>
        <begin position="178"/>
        <end position="200"/>
    </location>
</feature>
<comment type="caution">
    <text evidence="3">The sequence shown here is derived from an EMBL/GenBank/DDBJ whole genome shotgun (WGS) entry which is preliminary data.</text>
</comment>
<reference evidence="3" key="1">
    <citation type="submission" date="2021-06" db="EMBL/GenBank/DDBJ databases">
        <authorList>
            <person name="Kallberg Y."/>
            <person name="Tangrot J."/>
            <person name="Rosling A."/>
        </authorList>
    </citation>
    <scope>NUCLEOTIDE SEQUENCE</scope>
    <source>
        <strain evidence="3">IN212</strain>
    </source>
</reference>
<dbReference type="AlphaFoldDB" id="A0A9N9N3J4"/>
<feature type="region of interest" description="Disordered" evidence="2">
    <location>
        <begin position="173"/>
        <end position="265"/>
    </location>
</feature>
<feature type="compositionally biased region" description="Polar residues" evidence="2">
    <location>
        <begin position="218"/>
        <end position="227"/>
    </location>
</feature>
<feature type="coiled-coil region" evidence="1">
    <location>
        <begin position="8"/>
        <end position="51"/>
    </location>
</feature>
<protein>
    <submittedName>
        <fullName evidence="3">12610_t:CDS:1</fullName>
    </submittedName>
</protein>
<evidence type="ECO:0000313" key="3">
    <source>
        <dbReference type="EMBL" id="CAG8698793.1"/>
    </source>
</evidence>